<evidence type="ECO:0000313" key="1">
    <source>
        <dbReference type="EMBL" id="KZV53438.1"/>
    </source>
</evidence>
<accession>A0A2Z7D865</accession>
<sequence length="153" mass="17776">MNQMLHEDKDETDVALRKRCISCWCSSVVENETAVCSAVEDETAVGVFQSLKQSVVAKHSAVGSNVKEDTQLLHKYRRRQTPAKERTQGQHCRYFTEHLLTGRKLCPTGRNLNSRYKYKKHCWRCKDCGLMLCEELKRSEKETHSAQIEREEK</sequence>
<dbReference type="EMBL" id="KQ990500">
    <property type="protein sequence ID" value="KZV53438.1"/>
    <property type="molecule type" value="Genomic_DNA"/>
</dbReference>
<proteinExistence type="predicted"/>
<evidence type="ECO:0000313" key="2">
    <source>
        <dbReference type="Proteomes" id="UP000250235"/>
    </source>
</evidence>
<protein>
    <submittedName>
        <fullName evidence="1">Uncharacterized protein</fullName>
    </submittedName>
</protein>
<reference evidence="1 2" key="1">
    <citation type="journal article" date="2015" name="Proc. Natl. Acad. Sci. U.S.A.">
        <title>The resurrection genome of Boea hygrometrica: A blueprint for survival of dehydration.</title>
        <authorList>
            <person name="Xiao L."/>
            <person name="Yang G."/>
            <person name="Zhang L."/>
            <person name="Yang X."/>
            <person name="Zhao S."/>
            <person name="Ji Z."/>
            <person name="Zhou Q."/>
            <person name="Hu M."/>
            <person name="Wang Y."/>
            <person name="Chen M."/>
            <person name="Xu Y."/>
            <person name="Jin H."/>
            <person name="Xiao X."/>
            <person name="Hu G."/>
            <person name="Bao F."/>
            <person name="Hu Y."/>
            <person name="Wan P."/>
            <person name="Li L."/>
            <person name="Deng X."/>
            <person name="Kuang T."/>
            <person name="Xiang C."/>
            <person name="Zhu J.K."/>
            <person name="Oliver M.J."/>
            <person name="He Y."/>
        </authorList>
    </citation>
    <scope>NUCLEOTIDE SEQUENCE [LARGE SCALE GENOMIC DNA]</scope>
    <source>
        <strain evidence="2">cv. XS01</strain>
    </source>
</reference>
<dbReference type="AlphaFoldDB" id="A0A2Z7D865"/>
<keyword evidence="2" id="KW-1185">Reference proteome</keyword>
<gene>
    <name evidence="1" type="ORF">F511_06985</name>
</gene>
<dbReference type="Proteomes" id="UP000250235">
    <property type="component" value="Unassembled WGS sequence"/>
</dbReference>
<name>A0A2Z7D865_9LAMI</name>
<organism evidence="1 2">
    <name type="scientific">Dorcoceras hygrometricum</name>
    <dbReference type="NCBI Taxonomy" id="472368"/>
    <lineage>
        <taxon>Eukaryota</taxon>
        <taxon>Viridiplantae</taxon>
        <taxon>Streptophyta</taxon>
        <taxon>Embryophyta</taxon>
        <taxon>Tracheophyta</taxon>
        <taxon>Spermatophyta</taxon>
        <taxon>Magnoliopsida</taxon>
        <taxon>eudicotyledons</taxon>
        <taxon>Gunneridae</taxon>
        <taxon>Pentapetalae</taxon>
        <taxon>asterids</taxon>
        <taxon>lamiids</taxon>
        <taxon>Lamiales</taxon>
        <taxon>Gesneriaceae</taxon>
        <taxon>Didymocarpoideae</taxon>
        <taxon>Trichosporeae</taxon>
        <taxon>Loxocarpinae</taxon>
        <taxon>Dorcoceras</taxon>
    </lineage>
</organism>